<evidence type="ECO:0000256" key="1">
    <source>
        <dbReference type="ARBA" id="ARBA00022603"/>
    </source>
</evidence>
<keyword evidence="6" id="KW-1185">Reference proteome</keyword>
<protein>
    <submittedName>
        <fullName evidence="5">RNA methyltransferase</fullName>
    </submittedName>
</protein>
<evidence type="ECO:0000313" key="5">
    <source>
        <dbReference type="EMBL" id="MDG4718960.1"/>
    </source>
</evidence>
<dbReference type="InterPro" id="IPR051259">
    <property type="entry name" value="rRNA_Methyltransferase"/>
</dbReference>
<dbReference type="InterPro" id="IPR001537">
    <property type="entry name" value="SpoU_MeTrfase"/>
</dbReference>
<dbReference type="PANTHER" id="PTHR43191:SF7">
    <property type="entry name" value="OBP33PEP LIKE PROTEIN"/>
    <property type="match status" value="1"/>
</dbReference>
<sequence length="213" mass="23530">MACGTEEDMRGYFGIGIEGASKPLNVGTLFRSAHAFGASFAFTVDADFREERSNITDTSKSGEQMPYYHFPDHDNLLLPQGCRMVGIELTPDAIELPSFKHPSQAAYILGPERGNLSDEAQEKCDFIIKIPMSFCVNVAIAANIVMYDRLISLGRFAPRPVRAGAPTEPKPEAHYGGWISRTREKRKGDPEKFRQAPPPDYSVIDGTLDDDDA</sequence>
<feature type="domain" description="tRNA/rRNA methyltransferase SpoU type" evidence="4">
    <location>
        <begin position="17"/>
        <end position="147"/>
    </location>
</feature>
<dbReference type="Gene3D" id="3.40.1280.10">
    <property type="match status" value="1"/>
</dbReference>
<dbReference type="InterPro" id="IPR029028">
    <property type="entry name" value="Alpha/beta_knot_MTases"/>
</dbReference>
<dbReference type="GO" id="GO:0032259">
    <property type="term" value="P:methylation"/>
    <property type="evidence" value="ECO:0007669"/>
    <property type="project" value="UniProtKB-KW"/>
</dbReference>
<name>A0ABT6GA64_9PROT</name>
<dbReference type="InterPro" id="IPR029026">
    <property type="entry name" value="tRNA_m1G_MTases_N"/>
</dbReference>
<evidence type="ECO:0000313" key="6">
    <source>
        <dbReference type="Proteomes" id="UP001529180"/>
    </source>
</evidence>
<accession>A0ABT6GA64</accession>
<evidence type="ECO:0000259" key="4">
    <source>
        <dbReference type="Pfam" id="PF00588"/>
    </source>
</evidence>
<evidence type="ECO:0000256" key="3">
    <source>
        <dbReference type="SAM" id="MobiDB-lite"/>
    </source>
</evidence>
<dbReference type="Pfam" id="PF00588">
    <property type="entry name" value="SpoU_methylase"/>
    <property type="match status" value="1"/>
</dbReference>
<reference evidence="5 6" key="1">
    <citation type="submission" date="2023-03" db="EMBL/GenBank/DDBJ databases">
        <title>Strain FZY0004 represents a novel species in the genus Thalassospira isolated from seawater.</title>
        <authorList>
            <person name="Fu Z.-Y."/>
        </authorList>
    </citation>
    <scope>NUCLEOTIDE SEQUENCE [LARGE SCALE GENOMIC DNA]</scope>
    <source>
        <strain evidence="5 6">FZY0004</strain>
    </source>
</reference>
<dbReference type="Proteomes" id="UP001529180">
    <property type="component" value="Unassembled WGS sequence"/>
</dbReference>
<feature type="region of interest" description="Disordered" evidence="3">
    <location>
        <begin position="161"/>
        <end position="213"/>
    </location>
</feature>
<keyword evidence="2" id="KW-0808">Transferase</keyword>
<dbReference type="SUPFAM" id="SSF75217">
    <property type="entry name" value="alpha/beta knot"/>
    <property type="match status" value="1"/>
</dbReference>
<evidence type="ECO:0000256" key="2">
    <source>
        <dbReference type="ARBA" id="ARBA00022679"/>
    </source>
</evidence>
<dbReference type="CDD" id="cd18098">
    <property type="entry name" value="SpoU-like"/>
    <property type="match status" value="1"/>
</dbReference>
<gene>
    <name evidence="5" type="ORF">P7680_08110</name>
</gene>
<dbReference type="PANTHER" id="PTHR43191">
    <property type="entry name" value="RRNA METHYLTRANSFERASE 3"/>
    <property type="match status" value="1"/>
</dbReference>
<dbReference type="EMBL" id="JARSBO010000003">
    <property type="protein sequence ID" value="MDG4718960.1"/>
    <property type="molecule type" value="Genomic_DNA"/>
</dbReference>
<organism evidence="5 6">
    <name type="scientific">Thalassospira aquimaris</name>
    <dbReference type="NCBI Taxonomy" id="3037796"/>
    <lineage>
        <taxon>Bacteria</taxon>
        <taxon>Pseudomonadati</taxon>
        <taxon>Pseudomonadota</taxon>
        <taxon>Alphaproteobacteria</taxon>
        <taxon>Rhodospirillales</taxon>
        <taxon>Thalassospiraceae</taxon>
        <taxon>Thalassospira</taxon>
    </lineage>
</organism>
<dbReference type="GO" id="GO:0008168">
    <property type="term" value="F:methyltransferase activity"/>
    <property type="evidence" value="ECO:0007669"/>
    <property type="project" value="UniProtKB-KW"/>
</dbReference>
<proteinExistence type="predicted"/>
<keyword evidence="1 5" id="KW-0489">Methyltransferase</keyword>
<comment type="caution">
    <text evidence="5">The sequence shown here is derived from an EMBL/GenBank/DDBJ whole genome shotgun (WGS) entry which is preliminary data.</text>
</comment>